<proteinExistence type="inferred from homology"/>
<evidence type="ECO:0000313" key="4">
    <source>
        <dbReference type="EMBL" id="KDQ15314.1"/>
    </source>
</evidence>
<comment type="similarity">
    <text evidence="1">Belongs to the NmrA-type oxidoreductase family.</text>
</comment>
<dbReference type="PANTHER" id="PTHR42748:SF7">
    <property type="entry name" value="NMRA LIKE REDOX SENSOR 1-RELATED"/>
    <property type="match status" value="1"/>
</dbReference>
<dbReference type="OrthoDB" id="419598at2759"/>
<evidence type="ECO:0000256" key="1">
    <source>
        <dbReference type="ARBA" id="ARBA00006328"/>
    </source>
</evidence>
<reference evidence="5" key="1">
    <citation type="journal article" date="2014" name="Proc. Natl. Acad. Sci. U.S.A.">
        <title>Extensive sampling of basidiomycete genomes demonstrates inadequacy of the white-rot/brown-rot paradigm for wood decay fungi.</title>
        <authorList>
            <person name="Riley R."/>
            <person name="Salamov A.A."/>
            <person name="Brown D.W."/>
            <person name="Nagy L.G."/>
            <person name="Floudas D."/>
            <person name="Held B.W."/>
            <person name="Levasseur A."/>
            <person name="Lombard V."/>
            <person name="Morin E."/>
            <person name="Otillar R."/>
            <person name="Lindquist E.A."/>
            <person name="Sun H."/>
            <person name="LaButti K.M."/>
            <person name="Schmutz J."/>
            <person name="Jabbour D."/>
            <person name="Luo H."/>
            <person name="Baker S.E."/>
            <person name="Pisabarro A.G."/>
            <person name="Walton J.D."/>
            <person name="Blanchette R.A."/>
            <person name="Henrissat B."/>
            <person name="Martin F."/>
            <person name="Cullen D."/>
            <person name="Hibbett D.S."/>
            <person name="Grigoriev I.V."/>
        </authorList>
    </citation>
    <scope>NUCLEOTIDE SEQUENCE [LARGE SCALE GENOMIC DNA]</scope>
    <source>
        <strain evidence="5">FD-172 SS1</strain>
    </source>
</reference>
<keyword evidence="2" id="KW-0521">NADP</keyword>
<dbReference type="AlphaFoldDB" id="A0A067MII3"/>
<accession>A0A067MII3</accession>
<protein>
    <recommendedName>
        <fullName evidence="3">NmrA-like domain-containing protein</fullName>
    </recommendedName>
</protein>
<sequence length="308" mass="33549">MAPLILVTAATGVQGGSTARQLLAQHVPVRAFVRDPSEPSAQALQKLGAEIVKGDFDDVAAITAAVTGVSGVFLNTFPSFTDPGAEIRCAQTFVDAAKAAGSVKSFVVSTVFKAGEKRDALAAQQTKYPFLFAYYSSKAGVEDVVRRGGFENTTVLRPGWLNYNYLSPPSRLHFPEYESEHVLSVSYSRDFKLNHFDPEDVGKFAAGAFVQPERFQGTIELEWEALTFDEIAAVISKVSGVEVSARFRTAEETKAILEAGTLPVVTSQVWMQEANFEGESLEKYGFELGTLEGFLTREKKRLLETLGV</sequence>
<organism evidence="4 5">
    <name type="scientific">Botryobasidium botryosum (strain FD-172 SS1)</name>
    <dbReference type="NCBI Taxonomy" id="930990"/>
    <lineage>
        <taxon>Eukaryota</taxon>
        <taxon>Fungi</taxon>
        <taxon>Dikarya</taxon>
        <taxon>Basidiomycota</taxon>
        <taxon>Agaricomycotina</taxon>
        <taxon>Agaricomycetes</taxon>
        <taxon>Cantharellales</taxon>
        <taxon>Botryobasidiaceae</taxon>
        <taxon>Botryobasidium</taxon>
    </lineage>
</organism>
<keyword evidence="5" id="KW-1185">Reference proteome</keyword>
<dbReference type="HOGENOM" id="CLU_007383_8_4_1"/>
<gene>
    <name evidence="4" type="ORF">BOTBODRAFT_298029</name>
</gene>
<dbReference type="Gene3D" id="3.90.25.10">
    <property type="entry name" value="UDP-galactose 4-epimerase, domain 1"/>
    <property type="match status" value="1"/>
</dbReference>
<dbReference type="STRING" id="930990.A0A067MII3"/>
<dbReference type="PANTHER" id="PTHR42748">
    <property type="entry name" value="NITROGEN METABOLITE REPRESSION PROTEIN NMRA FAMILY MEMBER"/>
    <property type="match status" value="1"/>
</dbReference>
<dbReference type="InterPro" id="IPR036291">
    <property type="entry name" value="NAD(P)-bd_dom_sf"/>
</dbReference>
<dbReference type="CDD" id="cd05251">
    <property type="entry name" value="NmrA_like_SDR_a"/>
    <property type="match status" value="1"/>
</dbReference>
<dbReference type="EMBL" id="KL198033">
    <property type="protein sequence ID" value="KDQ15314.1"/>
    <property type="molecule type" value="Genomic_DNA"/>
</dbReference>
<evidence type="ECO:0000313" key="5">
    <source>
        <dbReference type="Proteomes" id="UP000027195"/>
    </source>
</evidence>
<dbReference type="InParanoid" id="A0A067MII3"/>
<dbReference type="Gene3D" id="3.40.50.720">
    <property type="entry name" value="NAD(P)-binding Rossmann-like Domain"/>
    <property type="match status" value="1"/>
</dbReference>
<name>A0A067MII3_BOTB1</name>
<evidence type="ECO:0000256" key="2">
    <source>
        <dbReference type="ARBA" id="ARBA00022857"/>
    </source>
</evidence>
<dbReference type="Proteomes" id="UP000027195">
    <property type="component" value="Unassembled WGS sequence"/>
</dbReference>
<dbReference type="SUPFAM" id="SSF51735">
    <property type="entry name" value="NAD(P)-binding Rossmann-fold domains"/>
    <property type="match status" value="1"/>
</dbReference>
<dbReference type="InterPro" id="IPR051164">
    <property type="entry name" value="NmrA-like_oxidored"/>
</dbReference>
<evidence type="ECO:0000259" key="3">
    <source>
        <dbReference type="Pfam" id="PF05368"/>
    </source>
</evidence>
<dbReference type="InterPro" id="IPR008030">
    <property type="entry name" value="NmrA-like"/>
</dbReference>
<feature type="domain" description="NmrA-like" evidence="3">
    <location>
        <begin position="4"/>
        <end position="272"/>
    </location>
</feature>
<dbReference type="Pfam" id="PF05368">
    <property type="entry name" value="NmrA"/>
    <property type="match status" value="1"/>
</dbReference>